<dbReference type="EMBL" id="JARHTQ010000045">
    <property type="protein sequence ID" value="MDF2261012.1"/>
    <property type="molecule type" value="Genomic_DNA"/>
</dbReference>
<accession>A0ABT5ZAZ2</accession>
<evidence type="ECO:0000313" key="1">
    <source>
        <dbReference type="EMBL" id="MDF2261012.1"/>
    </source>
</evidence>
<keyword evidence="2" id="KW-1185">Reference proteome</keyword>
<organism evidence="1 2">
    <name type="scientific">Streptantibioticus ferralitis</name>
    <dbReference type="NCBI Taxonomy" id="236510"/>
    <lineage>
        <taxon>Bacteria</taxon>
        <taxon>Bacillati</taxon>
        <taxon>Actinomycetota</taxon>
        <taxon>Actinomycetes</taxon>
        <taxon>Kitasatosporales</taxon>
        <taxon>Streptomycetaceae</taxon>
        <taxon>Streptantibioticus</taxon>
    </lineage>
</organism>
<comment type="caution">
    <text evidence="1">The sequence shown here is derived from an EMBL/GenBank/DDBJ whole genome shotgun (WGS) entry which is preliminary data.</text>
</comment>
<sequence length="256" mass="26904">MAEANESAEEVTRRRARYELFGFEVFPGLLGDFAGDVFREIEEGSPVGNRLSKNTEHRSIVDHPGASPALTRAVSASGLADIAAGLLDSSVLCLFGEASEYRGDISWHGGTLLRSARLVTFVLHDRPLGARDGAVLVLPGSHRSPGSYRIDDFPEAEVPGWAIETGPGDVIALEPRLQRAAIGGRVRRQVAVTFAAEPVGPAAKREIAEFIVADRTAVGSGSLGAPYAVARAALSGNAAVVFRSGGARQASEAAME</sequence>
<gene>
    <name evidence="1" type="ORF">P2L57_36430</name>
</gene>
<protein>
    <recommendedName>
        <fullName evidence="3">Phytanoyl-CoA dioxygenase family protein</fullName>
    </recommendedName>
</protein>
<evidence type="ECO:0000313" key="2">
    <source>
        <dbReference type="Proteomes" id="UP001220022"/>
    </source>
</evidence>
<reference evidence="1 2" key="1">
    <citation type="submission" date="2023-03" db="EMBL/GenBank/DDBJ databases">
        <title>Draft genome sequence of type strain Streptomyces ferralitis JCM 14344.</title>
        <authorList>
            <person name="Klaysubun C."/>
            <person name="Duangmal K."/>
        </authorList>
    </citation>
    <scope>NUCLEOTIDE SEQUENCE [LARGE SCALE GENOMIC DNA]</scope>
    <source>
        <strain evidence="1 2">JCM 14344</strain>
    </source>
</reference>
<dbReference type="RefSeq" id="WP_275822193.1">
    <property type="nucleotide sequence ID" value="NZ_BAAANM010000042.1"/>
</dbReference>
<dbReference type="Gene3D" id="2.60.120.620">
    <property type="entry name" value="q2cbj1_9rhob like domain"/>
    <property type="match status" value="1"/>
</dbReference>
<dbReference type="Proteomes" id="UP001220022">
    <property type="component" value="Unassembled WGS sequence"/>
</dbReference>
<evidence type="ECO:0008006" key="3">
    <source>
        <dbReference type="Google" id="ProtNLM"/>
    </source>
</evidence>
<dbReference type="SUPFAM" id="SSF51197">
    <property type="entry name" value="Clavaminate synthase-like"/>
    <property type="match status" value="1"/>
</dbReference>
<name>A0ABT5ZAZ2_9ACTN</name>
<proteinExistence type="predicted"/>